<dbReference type="AlphaFoldDB" id="A0AAD5W2Z9"/>
<dbReference type="InterPro" id="IPR000873">
    <property type="entry name" value="AMP-dep_synth/lig_dom"/>
</dbReference>
<name>A0AAD5W2Z9_9AGAR</name>
<feature type="compositionally biased region" description="Polar residues" evidence="7">
    <location>
        <begin position="829"/>
        <end position="839"/>
    </location>
</feature>
<evidence type="ECO:0000259" key="8">
    <source>
        <dbReference type="Pfam" id="PF00501"/>
    </source>
</evidence>
<dbReference type="InterPro" id="IPR016939">
    <property type="entry name" value="Ribosomal_mS23_fun"/>
</dbReference>
<dbReference type="Pfam" id="PF13741">
    <property type="entry name" value="MRP-S25"/>
    <property type="match status" value="1"/>
</dbReference>
<evidence type="ECO:0000313" key="10">
    <source>
        <dbReference type="EMBL" id="KAJ3574028.1"/>
    </source>
</evidence>
<keyword evidence="11" id="KW-1185">Reference proteome</keyword>
<dbReference type="GO" id="GO:0003735">
    <property type="term" value="F:structural constituent of ribosome"/>
    <property type="evidence" value="ECO:0007669"/>
    <property type="project" value="InterPro"/>
</dbReference>
<dbReference type="PROSITE" id="PS00455">
    <property type="entry name" value="AMP_BINDING"/>
    <property type="match status" value="1"/>
</dbReference>
<feature type="region of interest" description="Disordered" evidence="7">
    <location>
        <begin position="602"/>
        <end position="625"/>
    </location>
</feature>
<evidence type="ECO:0000256" key="1">
    <source>
        <dbReference type="ARBA" id="ARBA00004173"/>
    </source>
</evidence>
<keyword evidence="3" id="KW-0689">Ribosomal protein</keyword>
<evidence type="ECO:0000313" key="11">
    <source>
        <dbReference type="Proteomes" id="UP001213000"/>
    </source>
</evidence>
<dbReference type="Pfam" id="PF00501">
    <property type="entry name" value="AMP-binding"/>
    <property type="match status" value="1"/>
</dbReference>
<dbReference type="PANTHER" id="PTHR24096:SF422">
    <property type="entry name" value="BCDNA.GH02901"/>
    <property type="match status" value="1"/>
</dbReference>
<dbReference type="InterPro" id="IPR020845">
    <property type="entry name" value="AMP-binding_CS"/>
</dbReference>
<dbReference type="PANTHER" id="PTHR24096">
    <property type="entry name" value="LONG-CHAIN-FATTY-ACID--COA LIGASE"/>
    <property type="match status" value="1"/>
</dbReference>
<accession>A0AAD5W2Z9</accession>
<dbReference type="GO" id="GO:0005763">
    <property type="term" value="C:mitochondrial small ribosomal subunit"/>
    <property type="evidence" value="ECO:0007669"/>
    <property type="project" value="InterPro"/>
</dbReference>
<evidence type="ECO:0000256" key="6">
    <source>
        <dbReference type="ARBA" id="ARBA00035137"/>
    </source>
</evidence>
<dbReference type="EMBL" id="JANIEX010000083">
    <property type="protein sequence ID" value="KAJ3574028.1"/>
    <property type="molecule type" value="Genomic_DNA"/>
</dbReference>
<protein>
    <recommendedName>
        <fullName evidence="6">Small ribosomal subunit protein mS23</fullName>
    </recommendedName>
</protein>
<evidence type="ECO:0000256" key="3">
    <source>
        <dbReference type="ARBA" id="ARBA00022980"/>
    </source>
</evidence>
<proteinExistence type="inferred from homology"/>
<dbReference type="SUPFAM" id="SSF56801">
    <property type="entry name" value="Acetyl-CoA synthetase-like"/>
    <property type="match status" value="1"/>
</dbReference>
<gene>
    <name evidence="10" type="ORF">NP233_g2050</name>
</gene>
<comment type="caution">
    <text evidence="10">The sequence shown here is derived from an EMBL/GenBank/DDBJ whole genome shotgun (WGS) entry which is preliminary data.</text>
</comment>
<feature type="domain" description="AMP-dependent synthetase/ligase" evidence="8">
    <location>
        <begin position="52"/>
        <end position="408"/>
    </location>
</feature>
<evidence type="ECO:0000259" key="9">
    <source>
        <dbReference type="Pfam" id="PF13193"/>
    </source>
</evidence>
<comment type="subcellular location">
    <subcellularLocation>
        <location evidence="1">Mitochondrion</location>
    </subcellularLocation>
</comment>
<dbReference type="Gene3D" id="3.40.50.12780">
    <property type="entry name" value="N-terminal domain of ligase-like"/>
    <property type="match status" value="1"/>
</dbReference>
<dbReference type="Proteomes" id="UP001213000">
    <property type="component" value="Unassembled WGS sequence"/>
</dbReference>
<dbReference type="InterPro" id="IPR042099">
    <property type="entry name" value="ANL_N_sf"/>
</dbReference>
<dbReference type="CDD" id="cd23701">
    <property type="entry name" value="At1g26750"/>
    <property type="match status" value="1"/>
</dbReference>
<sequence>MEFRVDEPEPYIPDHLSLPQFVFDTTVVPRPRRLTETPYFIEDATGRGIFEAEAKHRTYALAKALQHKWGISKDDVVCIFSPNDIDYGVAIWAVHLVGGIVTPGNPSYTTDELAHQIKLTKSALIIAHPACQKTVLAAAKATGVPDSRVIFIRDGPHGHVWTFDSLIAFGESSSGGLAERRFSNGEARDALAFLSLSSGTTGKPKAVAISHFAVIANILQTVAHWKINDSSWPNKFMCPGDVAIGVLPFFHIYGLVMNVRLFCGMSVVVIPKFNFATFLESIVRYHVTNLYLVPPQIVLLCKSDATRNYDLSRVKFLMSGAAPLSGELVASLRQILPNAAIGQGYGLTEGTGSVCLAPPEVKDVTVGSSGRLLPGVKARVLKSDGTLAGEGEQGELMITGPSMASYYLDNPQATKETFIDFWVRTGDEVIFRNNEIFIVDRLKEILKVKGFQVTPAELEGHLLLHPDVADSCVVSLPDDYSGELPLAYVVLQPHAAARIKGNFRATQELKQALFKHVADVKVKYKWLTGGIEFIDTIPKNPSGKIRRVRVHRLHRSLAFLPTAMVRRFANQVHQQVSRLMRADFTKEPVWYKAVLQYPPLPLPPRAPPPRTEYDNRTPKPVFLPGQRMNLRKPKLRPLPVHYIEDDIRRQFFRDHPFEAFRPRTLVEGAEIEPEHATTGQAWTRLRQRGRNPTPEDAIRFAMNLHQHHNLSLSEAYLRAVAQFRALRSEHHIATTYAALEAETFGSVFGGTEIQKMHEKELKVLDSWKQEEQLDESALVAKKRWKAIVEQNAGENEWTKGEEYVRLWKANIEPEFAPHLTDPIAEAPVNPSSHEQTQAPLENADVHVTTPRQ</sequence>
<dbReference type="Gene3D" id="3.30.300.30">
    <property type="match status" value="1"/>
</dbReference>
<dbReference type="CDD" id="cd05911">
    <property type="entry name" value="Firefly_Luc_like"/>
    <property type="match status" value="1"/>
</dbReference>
<dbReference type="GO" id="GO:0016405">
    <property type="term" value="F:CoA-ligase activity"/>
    <property type="evidence" value="ECO:0007669"/>
    <property type="project" value="TreeGrafter"/>
</dbReference>
<comment type="similarity">
    <text evidence="2">Belongs to the mitochondrion-specific ribosomal protein mS23 family.</text>
</comment>
<keyword evidence="5" id="KW-0687">Ribonucleoprotein</keyword>
<dbReference type="InterPro" id="IPR025110">
    <property type="entry name" value="AMP-bd_C"/>
</dbReference>
<evidence type="ECO:0000256" key="5">
    <source>
        <dbReference type="ARBA" id="ARBA00023274"/>
    </source>
</evidence>
<evidence type="ECO:0000256" key="2">
    <source>
        <dbReference type="ARBA" id="ARBA00009864"/>
    </source>
</evidence>
<keyword evidence="4" id="KW-0496">Mitochondrion</keyword>
<dbReference type="InterPro" id="IPR045851">
    <property type="entry name" value="AMP-bd_C_sf"/>
</dbReference>
<organism evidence="10 11">
    <name type="scientific">Leucocoprinus birnbaumii</name>
    <dbReference type="NCBI Taxonomy" id="56174"/>
    <lineage>
        <taxon>Eukaryota</taxon>
        <taxon>Fungi</taxon>
        <taxon>Dikarya</taxon>
        <taxon>Basidiomycota</taxon>
        <taxon>Agaricomycotina</taxon>
        <taxon>Agaricomycetes</taxon>
        <taxon>Agaricomycetidae</taxon>
        <taxon>Agaricales</taxon>
        <taxon>Agaricineae</taxon>
        <taxon>Agaricaceae</taxon>
        <taxon>Leucocoprinus</taxon>
    </lineage>
</organism>
<dbReference type="Pfam" id="PF13193">
    <property type="entry name" value="AMP-binding_C"/>
    <property type="match status" value="1"/>
</dbReference>
<dbReference type="InterPro" id="IPR059242">
    <property type="entry name" value="mS23_dom"/>
</dbReference>
<reference evidence="10" key="1">
    <citation type="submission" date="2022-07" db="EMBL/GenBank/DDBJ databases">
        <title>Genome Sequence of Leucocoprinus birnbaumii.</title>
        <authorList>
            <person name="Buettner E."/>
        </authorList>
    </citation>
    <scope>NUCLEOTIDE SEQUENCE</scope>
    <source>
        <strain evidence="10">VT141</strain>
    </source>
</reference>
<evidence type="ECO:0000256" key="4">
    <source>
        <dbReference type="ARBA" id="ARBA00023128"/>
    </source>
</evidence>
<feature type="region of interest" description="Disordered" evidence="7">
    <location>
        <begin position="824"/>
        <end position="852"/>
    </location>
</feature>
<feature type="domain" description="AMP-binding enzyme C-terminal" evidence="9">
    <location>
        <begin position="457"/>
        <end position="544"/>
    </location>
</feature>
<evidence type="ECO:0000256" key="7">
    <source>
        <dbReference type="SAM" id="MobiDB-lite"/>
    </source>
</evidence>